<dbReference type="InterPro" id="IPR002656">
    <property type="entry name" value="Acyl_transf_3_dom"/>
</dbReference>
<reference evidence="10" key="1">
    <citation type="journal article" date="2019" name="Int. J. Syst. Evol. Microbiol.">
        <title>The Global Catalogue of Microorganisms (GCM) 10K type strain sequencing project: providing services to taxonomists for standard genome sequencing and annotation.</title>
        <authorList>
            <consortium name="The Broad Institute Genomics Platform"/>
            <consortium name="The Broad Institute Genome Sequencing Center for Infectious Disease"/>
            <person name="Wu L."/>
            <person name="Ma J."/>
        </authorList>
    </citation>
    <scope>NUCLEOTIDE SEQUENCE [LARGE SCALE GENOMIC DNA]</scope>
    <source>
        <strain evidence="10">CGMCC 1.10131</strain>
    </source>
</reference>
<evidence type="ECO:0000256" key="1">
    <source>
        <dbReference type="ARBA" id="ARBA00004651"/>
    </source>
</evidence>
<feature type="domain" description="Acyltransferase 3" evidence="8">
    <location>
        <begin position="13"/>
        <end position="331"/>
    </location>
</feature>
<feature type="transmembrane region" description="Helical" evidence="7">
    <location>
        <begin position="184"/>
        <end position="202"/>
    </location>
</feature>
<name>A0ABQ1I6Y1_9ALTE</name>
<protein>
    <submittedName>
        <fullName evidence="9">Membrane protein</fullName>
    </submittedName>
</protein>
<evidence type="ECO:0000313" key="10">
    <source>
        <dbReference type="Proteomes" id="UP000651977"/>
    </source>
</evidence>
<feature type="transmembrane region" description="Helical" evidence="7">
    <location>
        <begin position="245"/>
        <end position="263"/>
    </location>
</feature>
<keyword evidence="3" id="KW-1003">Cell membrane</keyword>
<dbReference type="PANTHER" id="PTHR40074">
    <property type="entry name" value="O-ACETYLTRANSFERASE WECH"/>
    <property type="match status" value="1"/>
</dbReference>
<feature type="transmembrane region" description="Helical" evidence="7">
    <location>
        <begin position="54"/>
        <end position="72"/>
    </location>
</feature>
<gene>
    <name evidence="9" type="ORF">GCM10007414_35720</name>
</gene>
<evidence type="ECO:0000256" key="7">
    <source>
        <dbReference type="SAM" id="Phobius"/>
    </source>
</evidence>
<evidence type="ECO:0000256" key="6">
    <source>
        <dbReference type="ARBA" id="ARBA00023136"/>
    </source>
</evidence>
<accession>A0ABQ1I6Y1</accession>
<feature type="transmembrane region" description="Helical" evidence="7">
    <location>
        <begin position="214"/>
        <end position="233"/>
    </location>
</feature>
<dbReference type="Pfam" id="PF01757">
    <property type="entry name" value="Acyl_transf_3"/>
    <property type="match status" value="1"/>
</dbReference>
<comment type="similarity">
    <text evidence="2">Belongs to the acyltransferase 3 family.</text>
</comment>
<evidence type="ECO:0000256" key="4">
    <source>
        <dbReference type="ARBA" id="ARBA00022692"/>
    </source>
</evidence>
<dbReference type="Proteomes" id="UP000651977">
    <property type="component" value="Unassembled WGS sequence"/>
</dbReference>
<keyword evidence="10" id="KW-1185">Reference proteome</keyword>
<comment type="caution">
    <text evidence="9">The sequence shown here is derived from an EMBL/GenBank/DDBJ whole genome shotgun (WGS) entry which is preliminary data.</text>
</comment>
<feature type="transmembrane region" description="Helical" evidence="7">
    <location>
        <begin position="275"/>
        <end position="295"/>
    </location>
</feature>
<keyword evidence="4 7" id="KW-0812">Transmembrane</keyword>
<keyword evidence="6 7" id="KW-0472">Membrane</keyword>
<feature type="transmembrane region" description="Helical" evidence="7">
    <location>
        <begin position="92"/>
        <end position="115"/>
    </location>
</feature>
<organism evidence="9 10">
    <name type="scientific">Agarivorans gilvus</name>
    <dbReference type="NCBI Taxonomy" id="680279"/>
    <lineage>
        <taxon>Bacteria</taxon>
        <taxon>Pseudomonadati</taxon>
        <taxon>Pseudomonadota</taxon>
        <taxon>Gammaproteobacteria</taxon>
        <taxon>Alteromonadales</taxon>
        <taxon>Alteromonadaceae</taxon>
        <taxon>Agarivorans</taxon>
    </lineage>
</organism>
<dbReference type="PANTHER" id="PTHR40074:SF2">
    <property type="entry name" value="O-ACETYLTRANSFERASE WECH"/>
    <property type="match status" value="1"/>
</dbReference>
<keyword evidence="5 7" id="KW-1133">Transmembrane helix</keyword>
<dbReference type="RefSeq" id="WP_055733085.1">
    <property type="nucleotide sequence ID" value="NZ_BMDY01000029.1"/>
</dbReference>
<evidence type="ECO:0000313" key="9">
    <source>
        <dbReference type="EMBL" id="GGB19178.1"/>
    </source>
</evidence>
<proteinExistence type="inferred from homology"/>
<feature type="transmembrane region" description="Helical" evidence="7">
    <location>
        <begin position="135"/>
        <end position="155"/>
    </location>
</feature>
<feature type="transmembrane region" description="Helical" evidence="7">
    <location>
        <begin position="307"/>
        <end position="333"/>
    </location>
</feature>
<evidence type="ECO:0000256" key="3">
    <source>
        <dbReference type="ARBA" id="ARBA00022475"/>
    </source>
</evidence>
<evidence type="ECO:0000259" key="8">
    <source>
        <dbReference type="Pfam" id="PF01757"/>
    </source>
</evidence>
<evidence type="ECO:0000256" key="2">
    <source>
        <dbReference type="ARBA" id="ARBA00007400"/>
    </source>
</evidence>
<comment type="subcellular location">
    <subcellularLocation>
        <location evidence="1">Cell membrane</location>
        <topology evidence="1">Multi-pass membrane protein</topology>
    </subcellularLocation>
</comment>
<feature type="transmembrane region" description="Helical" evidence="7">
    <location>
        <begin position="12"/>
        <end position="34"/>
    </location>
</feature>
<sequence>MAQAPAARPALFYIECLRFIAAIAVVVIHVLGPYRELVAELPWHQWLPPVSLNAMSRWAVPIFVMVSGALLMSDQRPFNAAYYLRRRLAKVLLPFLAWTVIYALIGGFQDGVWSWQVSAELLENSPNEHTWYHLWFFYDFIPLYFVIPLLAPLVNKMEPQRVLLLLAAWLVLTLMYWLKVETPLRQNIIMYSGYLLMGWYLFNHDQRGQLKFWLATGAAMLAFNVLGSAYYIWQQGEYSSVFMGYKSLNTAVIAISLFVLVKAYAERIPQRARPLIKAVSKYSFGIYLVHPLLLIPVRDPANGVYQWFAHSSIALLVLTVATLVLAFAFTWLLTRSSLTRWLVP</sequence>
<evidence type="ECO:0000256" key="5">
    <source>
        <dbReference type="ARBA" id="ARBA00022989"/>
    </source>
</evidence>
<feature type="transmembrane region" description="Helical" evidence="7">
    <location>
        <begin position="162"/>
        <end position="178"/>
    </location>
</feature>
<dbReference type="EMBL" id="BMDY01000029">
    <property type="protein sequence ID" value="GGB19178.1"/>
    <property type="molecule type" value="Genomic_DNA"/>
</dbReference>